<feature type="transmembrane region" description="Helical" evidence="8">
    <location>
        <begin position="60"/>
        <end position="79"/>
    </location>
</feature>
<dbReference type="GO" id="GO:0022857">
    <property type="term" value="F:transmembrane transporter activity"/>
    <property type="evidence" value="ECO:0007669"/>
    <property type="project" value="InterPro"/>
</dbReference>
<dbReference type="RefSeq" id="WP_043119834.1">
    <property type="nucleotide sequence ID" value="NZ_JTDL01000036.1"/>
</dbReference>
<evidence type="ECO:0000256" key="8">
    <source>
        <dbReference type="SAM" id="Phobius"/>
    </source>
</evidence>
<feature type="transmembrane region" description="Helical" evidence="8">
    <location>
        <begin position="100"/>
        <end position="122"/>
    </location>
</feature>
<dbReference type="CDD" id="cd11484">
    <property type="entry name" value="SLC-NCS1sbd_CobB-like"/>
    <property type="match status" value="1"/>
</dbReference>
<proteinExistence type="inferred from homology"/>
<dbReference type="InterPro" id="IPR001248">
    <property type="entry name" value="Pur-cyt_permease"/>
</dbReference>
<organism evidence="9 10">
    <name type="scientific">Sinomonas humi</name>
    <dbReference type="NCBI Taxonomy" id="1338436"/>
    <lineage>
        <taxon>Bacteria</taxon>
        <taxon>Bacillati</taxon>
        <taxon>Actinomycetota</taxon>
        <taxon>Actinomycetes</taxon>
        <taxon>Micrococcales</taxon>
        <taxon>Micrococcaceae</taxon>
        <taxon>Sinomonas</taxon>
    </lineage>
</organism>
<dbReference type="OrthoDB" id="9809167at2"/>
<evidence type="ECO:0000313" key="10">
    <source>
        <dbReference type="Proteomes" id="UP000030982"/>
    </source>
</evidence>
<feature type="transmembrane region" description="Helical" evidence="8">
    <location>
        <begin position="284"/>
        <end position="306"/>
    </location>
</feature>
<dbReference type="GO" id="GO:0005886">
    <property type="term" value="C:plasma membrane"/>
    <property type="evidence" value="ECO:0007669"/>
    <property type="project" value="TreeGrafter"/>
</dbReference>
<gene>
    <name evidence="9" type="ORF">LK10_02345</name>
</gene>
<keyword evidence="4 8" id="KW-0812">Transmembrane</keyword>
<accession>A0A0B2ATE2</accession>
<keyword evidence="5 8" id="KW-1133">Transmembrane helix</keyword>
<keyword evidence="6 7" id="KW-0472">Membrane</keyword>
<dbReference type="InterPro" id="IPR026030">
    <property type="entry name" value="Pur-cyt_permease_Fcy2/21/22"/>
</dbReference>
<feature type="transmembrane region" description="Helical" evidence="8">
    <location>
        <begin position="142"/>
        <end position="162"/>
    </location>
</feature>
<dbReference type="PANTHER" id="PTHR31806">
    <property type="entry name" value="PURINE-CYTOSINE PERMEASE FCY2-RELATED"/>
    <property type="match status" value="1"/>
</dbReference>
<reference evidence="9 10" key="1">
    <citation type="submission" date="2014-09" db="EMBL/GenBank/DDBJ databases">
        <title>Genome sequence of Sinomonas sp. MUSC 117.</title>
        <authorList>
            <person name="Lee L.-H."/>
        </authorList>
    </citation>
    <scope>NUCLEOTIDE SEQUENCE [LARGE SCALE GENOMIC DNA]</scope>
    <source>
        <strain evidence="9 10">MUSC 117</strain>
    </source>
</reference>
<feature type="transmembrane region" description="Helical" evidence="8">
    <location>
        <begin position="243"/>
        <end position="264"/>
    </location>
</feature>
<comment type="subcellular location">
    <subcellularLocation>
        <location evidence="1">Membrane</location>
        <topology evidence="1">Multi-pass membrane protein</topology>
    </subcellularLocation>
</comment>
<feature type="transmembrane region" description="Helical" evidence="8">
    <location>
        <begin position="326"/>
        <end position="346"/>
    </location>
</feature>
<dbReference type="Gene3D" id="1.10.4160.10">
    <property type="entry name" value="Hydantoin permease"/>
    <property type="match status" value="1"/>
</dbReference>
<keyword evidence="10" id="KW-1185">Reference proteome</keyword>
<dbReference type="EMBL" id="JTDL01000036">
    <property type="protein sequence ID" value="KHL05129.1"/>
    <property type="molecule type" value="Genomic_DNA"/>
</dbReference>
<evidence type="ECO:0000256" key="1">
    <source>
        <dbReference type="ARBA" id="ARBA00004141"/>
    </source>
</evidence>
<feature type="transmembrane region" description="Helical" evidence="8">
    <location>
        <begin position="358"/>
        <end position="379"/>
    </location>
</feature>
<comment type="similarity">
    <text evidence="2 7">Belongs to the purine-cytosine permease (2.A.39) family.</text>
</comment>
<evidence type="ECO:0000256" key="2">
    <source>
        <dbReference type="ARBA" id="ARBA00008974"/>
    </source>
</evidence>
<feature type="transmembrane region" description="Helical" evidence="8">
    <location>
        <begin position="200"/>
        <end position="222"/>
    </location>
</feature>
<evidence type="ECO:0000256" key="5">
    <source>
        <dbReference type="ARBA" id="ARBA00022989"/>
    </source>
</evidence>
<name>A0A0B2ATE2_9MICC</name>
<dbReference type="Proteomes" id="UP000030982">
    <property type="component" value="Unassembled WGS sequence"/>
</dbReference>
<dbReference type="PANTHER" id="PTHR31806:SF1">
    <property type="entry name" value="PURINE-CYTOSINE PERMEASE FCY2-RELATED"/>
    <property type="match status" value="1"/>
</dbReference>
<evidence type="ECO:0000256" key="3">
    <source>
        <dbReference type="ARBA" id="ARBA00022448"/>
    </source>
</evidence>
<keyword evidence="3 7" id="KW-0813">Transport</keyword>
<feature type="transmembrane region" description="Helical" evidence="8">
    <location>
        <begin position="169"/>
        <end position="188"/>
    </location>
</feature>
<feature type="transmembrane region" description="Helical" evidence="8">
    <location>
        <begin position="400"/>
        <end position="426"/>
    </location>
</feature>
<dbReference type="Pfam" id="PF02133">
    <property type="entry name" value="Transp_cyt_pur"/>
    <property type="match status" value="1"/>
</dbReference>
<sequence>MTSSTGQSQSRGLEVRSIDYVPLDERHGKVSSIGPLWFMSNAQIATLAVGLISITSGGNLIWSMIAIAVGVLVGTLFMAAHSSQGPQLGLPQMIQSRPQFGYVGALLVWLFAYLQYAGFNIFNTVLAGQAIGASVHGGSDSLWFWVVTIVAVAVALFGYDLIHRFERYLTYLTVAMLALLTIAVLTHLDLPAGMFDLGGFQLVPFLAQLGVAAGYQISWAIYVSDYSRYLPPNSAGRTFRYTFWGSALGGIWVMFLGAFIAAAAGKDFDTIPSIQATAERLFPGFGSIALFVAALGLVSVTALNMYGGSLTLISSIDSLRKIKPTLTLRIVTIGITAAISVILANVASADFLANFNDFLLLVLYFFIPWTAVNLTDYFIVRKGHYAIAEIFKPNGIYKRWGWPGIIAYLVGFVVMVPFFSAGTLFVGPIAQAMDGADISLFVGLPVSAVLYWLLTRKVNSAEEAHLGEIEYADLDSAAHRHGLPQ</sequence>
<evidence type="ECO:0000256" key="7">
    <source>
        <dbReference type="PIRNR" id="PIRNR002744"/>
    </source>
</evidence>
<feature type="transmembrane region" description="Helical" evidence="8">
    <location>
        <begin position="438"/>
        <end position="454"/>
    </location>
</feature>
<evidence type="ECO:0000313" key="9">
    <source>
        <dbReference type="EMBL" id="KHL05129.1"/>
    </source>
</evidence>
<dbReference type="STRING" id="1338436.LK10_02345"/>
<protein>
    <submittedName>
        <fullName evidence="9">Allantoin permease</fullName>
    </submittedName>
</protein>
<feature type="transmembrane region" description="Helical" evidence="8">
    <location>
        <begin position="36"/>
        <end position="54"/>
    </location>
</feature>
<evidence type="ECO:0000256" key="4">
    <source>
        <dbReference type="ARBA" id="ARBA00022692"/>
    </source>
</evidence>
<comment type="caution">
    <text evidence="9">The sequence shown here is derived from an EMBL/GenBank/DDBJ whole genome shotgun (WGS) entry which is preliminary data.</text>
</comment>
<dbReference type="AlphaFoldDB" id="A0A0B2ATE2"/>
<evidence type="ECO:0000256" key="6">
    <source>
        <dbReference type="ARBA" id="ARBA00023136"/>
    </source>
</evidence>
<dbReference type="PIRSF" id="PIRSF002744">
    <property type="entry name" value="Pur-cyt_permease"/>
    <property type="match status" value="1"/>
</dbReference>